<dbReference type="InterPro" id="IPR029061">
    <property type="entry name" value="THDP-binding"/>
</dbReference>
<dbReference type="InterPro" id="IPR033248">
    <property type="entry name" value="Transketolase_C"/>
</dbReference>
<dbReference type="PANTHER" id="PTHR43322">
    <property type="entry name" value="1-D-DEOXYXYLULOSE 5-PHOSPHATE SYNTHASE-RELATED"/>
    <property type="match status" value="1"/>
</dbReference>
<dbReference type="EC" id="2.2.1.7" evidence="5"/>
<dbReference type="Gene3D" id="3.40.50.920">
    <property type="match status" value="1"/>
</dbReference>
<gene>
    <name evidence="14" type="primary">dxs_3</name>
    <name evidence="14" type="ORF">GCM10010255_30370</name>
</gene>
<comment type="similarity">
    <text evidence="3">Belongs to the transketolase family. DXPS subfamily.</text>
</comment>
<proteinExistence type="inferred from homology"/>
<dbReference type="Pfam" id="PF02780">
    <property type="entry name" value="Transketolase_C"/>
    <property type="match status" value="1"/>
</dbReference>
<evidence type="ECO:0000256" key="7">
    <source>
        <dbReference type="ARBA" id="ARBA00022723"/>
    </source>
</evidence>
<keyword evidence="8" id="KW-0460">Magnesium</keyword>
<dbReference type="InterPro" id="IPR005475">
    <property type="entry name" value="Transketolase-like_Pyr-bd"/>
</dbReference>
<accession>A0ABP5V8X0</accession>
<keyword evidence="11" id="KW-0414">Isoprene biosynthesis</keyword>
<dbReference type="InterPro" id="IPR005477">
    <property type="entry name" value="Dxylulose-5-P_synthase"/>
</dbReference>
<evidence type="ECO:0000256" key="3">
    <source>
        <dbReference type="ARBA" id="ARBA00011081"/>
    </source>
</evidence>
<dbReference type="SUPFAM" id="SSF52922">
    <property type="entry name" value="TK C-terminal domain-like"/>
    <property type="match status" value="1"/>
</dbReference>
<comment type="cofactor">
    <cofactor evidence="1">
        <name>Mg(2+)</name>
        <dbReference type="ChEBI" id="CHEBI:18420"/>
    </cofactor>
</comment>
<evidence type="ECO:0000313" key="14">
    <source>
        <dbReference type="EMBL" id="GAA2396593.1"/>
    </source>
</evidence>
<feature type="region of interest" description="Disordered" evidence="12">
    <location>
        <begin position="235"/>
        <end position="258"/>
    </location>
</feature>
<evidence type="ECO:0000256" key="4">
    <source>
        <dbReference type="ARBA" id="ARBA00011738"/>
    </source>
</evidence>
<evidence type="ECO:0000256" key="11">
    <source>
        <dbReference type="ARBA" id="ARBA00023229"/>
    </source>
</evidence>
<evidence type="ECO:0000256" key="9">
    <source>
        <dbReference type="ARBA" id="ARBA00022977"/>
    </source>
</evidence>
<sequence length="619" mass="63014">MTSLPRTRRPLLDDVHGPHDVRALEPGRLGQLAAETREFLRTRGGAAGDVELGIALHRVFDAHRDAVVWSGGRLRDVPLAYELLTGKREFTGADDRPRERSHAQVLSYAGGLARAFRLRGCADRHVVVVVDGEALAGGAGWEALGALAQAPELRIVVVVLEEGVPAREALRREPVTGAGLTGAWHAVGRGLRELVPGGAGPQGPSAGSHPAGGGPVGGAWHTVGRGLRELLAAQGTSAGSRAAGGGPVDGASGRSPGRGLPGLLAVRGGAAGLRMAGDGPVDGGSVADVEAALRAARDVGRPVLVHCVTRSRGRAVPPSEVVRAAPHDGPLPRTWASVFAEELARAGAERPEVVAVHAADRPGPELGPFADAYPDRVLGTGHTAAHATACAGGLAAGGLHPVLAVPDDSPVRALVPIAPRCGVTFALGRTGGTDVAELARLVPGLRCAAPRDGARLRALLDTALGVEDAPTVVYVPDGPAGPDIEAVAHDRGVDVLHRGPAAHGDVLVVAVGTTARVCLDAARLLDARGVAVTVVDPGWVAPLPAHLTELAAGHGLSVTVEEDGGIAGVAAELSRALDRQSPHLPLLRFSPPPDGTPLTPHAIAESVVRRLGEPDDVGA</sequence>
<evidence type="ECO:0000256" key="10">
    <source>
        <dbReference type="ARBA" id="ARBA00023052"/>
    </source>
</evidence>
<evidence type="ECO:0000256" key="6">
    <source>
        <dbReference type="ARBA" id="ARBA00022679"/>
    </source>
</evidence>
<evidence type="ECO:0000256" key="8">
    <source>
        <dbReference type="ARBA" id="ARBA00022842"/>
    </source>
</evidence>
<name>A0ABP5V8X0_9ACTN</name>
<keyword evidence="9" id="KW-0784">Thiamine biosynthesis</keyword>
<dbReference type="Gene3D" id="3.40.50.970">
    <property type="match status" value="2"/>
</dbReference>
<feature type="region of interest" description="Disordered" evidence="12">
    <location>
        <begin position="195"/>
        <end position="217"/>
    </location>
</feature>
<feature type="domain" description="Transketolase-like pyrimidine-binding" evidence="13">
    <location>
        <begin position="333"/>
        <end position="483"/>
    </location>
</feature>
<organism evidence="14 15">
    <name type="scientific">Streptomyces coeruleofuscus</name>
    <dbReference type="NCBI Taxonomy" id="66879"/>
    <lineage>
        <taxon>Bacteria</taxon>
        <taxon>Bacillati</taxon>
        <taxon>Actinomycetota</taxon>
        <taxon>Actinomycetes</taxon>
        <taxon>Kitasatosporales</taxon>
        <taxon>Streptomycetaceae</taxon>
        <taxon>Streptomyces</taxon>
    </lineage>
</organism>
<dbReference type="InterPro" id="IPR009014">
    <property type="entry name" value="Transketo_C/PFOR_II"/>
</dbReference>
<keyword evidence="10" id="KW-0786">Thiamine pyrophosphate</keyword>
<evidence type="ECO:0000256" key="2">
    <source>
        <dbReference type="ARBA" id="ARBA00004980"/>
    </source>
</evidence>
<dbReference type="RefSeq" id="WP_346138176.1">
    <property type="nucleotide sequence ID" value="NZ_BAAASE010000003.1"/>
</dbReference>
<dbReference type="SMART" id="SM00861">
    <property type="entry name" value="Transket_pyr"/>
    <property type="match status" value="1"/>
</dbReference>
<dbReference type="SUPFAM" id="SSF52518">
    <property type="entry name" value="Thiamin diphosphate-binding fold (THDP-binding)"/>
    <property type="match status" value="2"/>
</dbReference>
<evidence type="ECO:0000256" key="5">
    <source>
        <dbReference type="ARBA" id="ARBA00013150"/>
    </source>
</evidence>
<evidence type="ECO:0000313" key="15">
    <source>
        <dbReference type="Proteomes" id="UP001499986"/>
    </source>
</evidence>
<comment type="pathway">
    <text evidence="2">Metabolic intermediate biosynthesis; 1-deoxy-D-xylulose 5-phosphate biosynthesis; 1-deoxy-D-xylulose 5-phosphate from D-glyceraldehyde 3-phosphate and pyruvate: step 1/1.</text>
</comment>
<keyword evidence="7" id="KW-0479">Metal-binding</keyword>
<evidence type="ECO:0000256" key="12">
    <source>
        <dbReference type="SAM" id="MobiDB-lite"/>
    </source>
</evidence>
<keyword evidence="15" id="KW-1185">Reference proteome</keyword>
<evidence type="ECO:0000259" key="13">
    <source>
        <dbReference type="SMART" id="SM00861"/>
    </source>
</evidence>
<dbReference type="PANTHER" id="PTHR43322:SF5">
    <property type="entry name" value="1-DEOXY-D-XYLULOSE-5-PHOSPHATE SYNTHASE, CHLOROPLASTIC"/>
    <property type="match status" value="1"/>
</dbReference>
<dbReference type="Proteomes" id="UP001499986">
    <property type="component" value="Unassembled WGS sequence"/>
</dbReference>
<evidence type="ECO:0000256" key="1">
    <source>
        <dbReference type="ARBA" id="ARBA00001946"/>
    </source>
</evidence>
<comment type="caution">
    <text evidence="14">The sequence shown here is derived from an EMBL/GenBank/DDBJ whole genome shotgun (WGS) entry which is preliminary data.</text>
</comment>
<comment type="subunit">
    <text evidence="4">Homodimer.</text>
</comment>
<dbReference type="Pfam" id="PF13292">
    <property type="entry name" value="DXP_synthase_N"/>
    <property type="match status" value="2"/>
</dbReference>
<protein>
    <recommendedName>
        <fullName evidence="5">1-deoxy-D-xylulose-5-phosphate synthase</fullName>
        <ecNumber evidence="5">2.2.1.7</ecNumber>
    </recommendedName>
</protein>
<dbReference type="EMBL" id="BAAASE010000003">
    <property type="protein sequence ID" value="GAA2396593.1"/>
    <property type="molecule type" value="Genomic_DNA"/>
</dbReference>
<keyword evidence="6" id="KW-0808">Transferase</keyword>
<reference evidence="15" key="1">
    <citation type="journal article" date="2019" name="Int. J. Syst. Evol. Microbiol.">
        <title>The Global Catalogue of Microorganisms (GCM) 10K type strain sequencing project: providing services to taxonomists for standard genome sequencing and annotation.</title>
        <authorList>
            <consortium name="The Broad Institute Genomics Platform"/>
            <consortium name="The Broad Institute Genome Sequencing Center for Infectious Disease"/>
            <person name="Wu L."/>
            <person name="Ma J."/>
        </authorList>
    </citation>
    <scope>NUCLEOTIDE SEQUENCE [LARGE SCALE GENOMIC DNA]</scope>
    <source>
        <strain evidence="15">JCM 4358</strain>
    </source>
</reference>